<dbReference type="PANTHER" id="PTHR10782">
    <property type="entry name" value="ZINC FINGER MIZ DOMAIN-CONTAINING PROTEIN"/>
    <property type="match status" value="1"/>
</dbReference>
<feature type="domain" description="PINIT" evidence="10">
    <location>
        <begin position="164"/>
        <end position="334"/>
    </location>
</feature>
<dbReference type="InterPro" id="IPR038654">
    <property type="entry name" value="PINIT_sf"/>
</dbReference>
<name>A0A2H8TEB0_9HEMI</name>
<gene>
    <name evidence="11" type="primary">PIAS1_6</name>
</gene>
<dbReference type="OrthoDB" id="10263264at2759"/>
<evidence type="ECO:0000256" key="8">
    <source>
        <dbReference type="PROSITE-ProRule" id="PRU00452"/>
    </source>
</evidence>
<evidence type="ECO:0000256" key="6">
    <source>
        <dbReference type="ARBA" id="ARBA00022786"/>
    </source>
</evidence>
<dbReference type="GO" id="GO:0003712">
    <property type="term" value="F:transcription coregulator activity"/>
    <property type="evidence" value="ECO:0007669"/>
    <property type="project" value="TreeGrafter"/>
</dbReference>
<dbReference type="AlphaFoldDB" id="A0A2H8TEB0"/>
<dbReference type="GO" id="GO:0016874">
    <property type="term" value="F:ligase activity"/>
    <property type="evidence" value="ECO:0007669"/>
    <property type="project" value="UniProtKB-KW"/>
</dbReference>
<keyword evidence="7" id="KW-0862">Zinc</keyword>
<evidence type="ECO:0000256" key="1">
    <source>
        <dbReference type="ARBA" id="ARBA00004718"/>
    </source>
</evidence>
<evidence type="ECO:0000256" key="7">
    <source>
        <dbReference type="ARBA" id="ARBA00022833"/>
    </source>
</evidence>
<dbReference type="UniPathway" id="UPA00886"/>
<dbReference type="Gene3D" id="2.60.120.780">
    <property type="entry name" value="PINIT domain"/>
    <property type="match status" value="1"/>
</dbReference>
<dbReference type="EMBL" id="GFXV01000628">
    <property type="protein sequence ID" value="MBW12433.1"/>
    <property type="molecule type" value="Transcribed_RNA"/>
</dbReference>
<reference evidence="11" key="1">
    <citation type="submission" date="2017-10" db="EMBL/GenBank/DDBJ databases">
        <title>Transcriptome Assembly of Sugarcane Aphid Adults.</title>
        <authorList>
            <person name="Scully E.D."/>
            <person name="Palmer N.A."/>
            <person name="Geib S.M."/>
            <person name="Sarath G."/>
            <person name="Sattler S.E."/>
        </authorList>
    </citation>
    <scope>NUCLEOTIDE SEQUENCE</scope>
    <source>
        <tissue evidence="11">Whole body</tissue>
    </source>
</reference>
<dbReference type="InterPro" id="IPR004181">
    <property type="entry name" value="Znf_MIZ"/>
</dbReference>
<organism evidence="11">
    <name type="scientific">Melanaphis sacchari</name>
    <dbReference type="NCBI Taxonomy" id="742174"/>
    <lineage>
        <taxon>Eukaryota</taxon>
        <taxon>Metazoa</taxon>
        <taxon>Ecdysozoa</taxon>
        <taxon>Arthropoda</taxon>
        <taxon>Hexapoda</taxon>
        <taxon>Insecta</taxon>
        <taxon>Pterygota</taxon>
        <taxon>Neoptera</taxon>
        <taxon>Paraneoptera</taxon>
        <taxon>Hemiptera</taxon>
        <taxon>Sternorrhyncha</taxon>
        <taxon>Aphidomorpha</taxon>
        <taxon>Aphidoidea</taxon>
        <taxon>Aphididae</taxon>
        <taxon>Aphidini</taxon>
        <taxon>Melanaphis</taxon>
    </lineage>
</organism>
<keyword evidence="6" id="KW-0833">Ubl conjugation pathway</keyword>
<accession>A0A2H8TEB0</accession>
<protein>
    <submittedName>
        <fullName evidence="11">E3 SUMO-protein ligase PIAS1</fullName>
    </submittedName>
</protein>
<keyword evidence="3" id="KW-0808">Transferase</keyword>
<dbReference type="PROSITE" id="PS51466">
    <property type="entry name" value="PINIT"/>
    <property type="match status" value="1"/>
</dbReference>
<dbReference type="GO" id="GO:0006357">
    <property type="term" value="P:regulation of transcription by RNA polymerase II"/>
    <property type="evidence" value="ECO:0007669"/>
    <property type="project" value="TreeGrafter"/>
</dbReference>
<comment type="similarity">
    <text evidence="2">Belongs to the PIAS family.</text>
</comment>
<evidence type="ECO:0000259" key="10">
    <source>
        <dbReference type="PROSITE" id="PS51466"/>
    </source>
</evidence>
<dbReference type="InterPro" id="IPR036361">
    <property type="entry name" value="SAP_dom_sf"/>
</dbReference>
<dbReference type="Gene3D" id="1.10.720.30">
    <property type="entry name" value="SAP domain"/>
    <property type="match status" value="1"/>
</dbReference>
<dbReference type="Pfam" id="PF14324">
    <property type="entry name" value="PINIT"/>
    <property type="match status" value="1"/>
</dbReference>
<dbReference type="GO" id="GO:0008270">
    <property type="term" value="F:zinc ion binding"/>
    <property type="evidence" value="ECO:0007669"/>
    <property type="project" value="UniProtKB-KW"/>
</dbReference>
<dbReference type="InterPro" id="IPR023321">
    <property type="entry name" value="PINIT"/>
</dbReference>
<dbReference type="Pfam" id="PF02891">
    <property type="entry name" value="zf-MIZ"/>
    <property type="match status" value="1"/>
</dbReference>
<feature type="domain" description="SP-RING-type" evidence="9">
    <location>
        <begin position="365"/>
        <end position="446"/>
    </location>
</feature>
<keyword evidence="5 8" id="KW-0863">Zinc-finger</keyword>
<evidence type="ECO:0000256" key="5">
    <source>
        <dbReference type="ARBA" id="ARBA00022771"/>
    </source>
</evidence>
<sequence>MNNYITDESCINMLNSFRTCDLRALLEAFDDTFIGGDRDELKSRAIELLKTDTTHFIPITHHKYKSKIFKMHESLPTTTYIKIECGYEPIQMDQAESTRVIPQIQRDKRKNSIDENAVPAKIMVDSNIQYTANRQQSVITAVSSQMPLNINEVSKNVNNDKLNNEKDKSFALFSTHLKFKSLPFYNNIYEVIKPRILSDSPKFANGEKIKFALSSDHVKLLNKISNIDTRKNKNTFKLQIRICELKKNFYMFSQCFSHEVSDCFPPGLEISFGTGSNIFLPIDSRSGTERRPSAEPIDCTKFVISTSSIEDTLNIKWTPNGNRYVLKMCVVQLLTAKDLLESILKNSRRSSEKTKVDIIKMFAKCNSDLITTYYCVSLVCPLSKLRMNIPAKSANCRHLKCFDAYTFLKMNENKPTWRCPICYKPCLFKDIIIFDYFLEILRNPRLNGSTDIMLLSNGTWYVYEDTSNTINSMGITYDSDIICLDD</sequence>
<evidence type="ECO:0000256" key="2">
    <source>
        <dbReference type="ARBA" id="ARBA00005383"/>
    </source>
</evidence>
<dbReference type="CDD" id="cd16650">
    <property type="entry name" value="SP-RING_PIAS-like"/>
    <property type="match status" value="1"/>
</dbReference>
<evidence type="ECO:0000313" key="11">
    <source>
        <dbReference type="EMBL" id="MBW12433.1"/>
    </source>
</evidence>
<proteinExistence type="inferred from homology"/>
<keyword evidence="11" id="KW-0436">Ligase</keyword>
<dbReference type="PANTHER" id="PTHR10782:SF94">
    <property type="entry name" value="SUPPRESSOR OF VARIEGATION 2-10, ISOFORM I"/>
    <property type="match status" value="1"/>
</dbReference>
<evidence type="ECO:0000256" key="3">
    <source>
        <dbReference type="ARBA" id="ARBA00022679"/>
    </source>
</evidence>
<evidence type="ECO:0000256" key="4">
    <source>
        <dbReference type="ARBA" id="ARBA00022723"/>
    </source>
</evidence>
<dbReference type="GO" id="GO:0016925">
    <property type="term" value="P:protein sumoylation"/>
    <property type="evidence" value="ECO:0007669"/>
    <property type="project" value="UniProtKB-UniPathway"/>
</dbReference>
<dbReference type="Gene3D" id="3.30.40.10">
    <property type="entry name" value="Zinc/RING finger domain, C3HC4 (zinc finger)"/>
    <property type="match status" value="1"/>
</dbReference>
<dbReference type="PROSITE" id="PS51044">
    <property type="entry name" value="ZF_SP_RING"/>
    <property type="match status" value="1"/>
</dbReference>
<evidence type="ECO:0000259" key="9">
    <source>
        <dbReference type="PROSITE" id="PS51044"/>
    </source>
</evidence>
<dbReference type="GO" id="GO:0061665">
    <property type="term" value="F:SUMO ligase activity"/>
    <property type="evidence" value="ECO:0007669"/>
    <property type="project" value="TreeGrafter"/>
</dbReference>
<comment type="pathway">
    <text evidence="1">Protein modification; protein sumoylation.</text>
</comment>
<dbReference type="InterPro" id="IPR013083">
    <property type="entry name" value="Znf_RING/FYVE/PHD"/>
</dbReference>
<keyword evidence="4" id="KW-0479">Metal-binding</keyword>
<dbReference type="GO" id="GO:0000785">
    <property type="term" value="C:chromatin"/>
    <property type="evidence" value="ECO:0007669"/>
    <property type="project" value="TreeGrafter"/>
</dbReference>